<dbReference type="HOGENOM" id="CLU_179961_1_0_12"/>
<accession>H2CJ53</accession>
<dbReference type="Proteomes" id="UP000005737">
    <property type="component" value="Unassembled WGS sequence"/>
</dbReference>
<organism evidence="2 3">
    <name type="scientific">Leptonema illini DSM 21528</name>
    <dbReference type="NCBI Taxonomy" id="929563"/>
    <lineage>
        <taxon>Bacteria</taxon>
        <taxon>Pseudomonadati</taxon>
        <taxon>Spirochaetota</taxon>
        <taxon>Spirochaetia</taxon>
        <taxon>Leptospirales</taxon>
        <taxon>Leptospiraceae</taxon>
        <taxon>Leptonema</taxon>
    </lineage>
</organism>
<name>H2CJ53_9LEPT</name>
<keyword evidence="3" id="KW-1185">Reference proteome</keyword>
<evidence type="ECO:0000259" key="1">
    <source>
        <dbReference type="SMART" id="SM00966"/>
    </source>
</evidence>
<proteinExistence type="predicted"/>
<protein>
    <submittedName>
        <fullName evidence="2">Addiction module antidote</fullName>
    </submittedName>
</protein>
<dbReference type="AlphaFoldDB" id="H2CJ53"/>
<gene>
    <name evidence="2" type="ORF">Lepil_0263</name>
</gene>
<evidence type="ECO:0000313" key="3">
    <source>
        <dbReference type="Proteomes" id="UP000005737"/>
    </source>
</evidence>
<dbReference type="InterPro" id="IPR013432">
    <property type="entry name" value="Doc_partner"/>
</dbReference>
<dbReference type="STRING" id="183.GCA_002009735_00580"/>
<sequence>MSGDHSASVAAKNDGRVSQYYDCYNMAVKETVIRNIGNSQGATIPKSMLERLHLQPGDRVHLIETDSGILLSPYDPDFDQAMQVYEKGARKYRNALKELAK</sequence>
<evidence type="ECO:0000313" key="2">
    <source>
        <dbReference type="EMBL" id="EHQ04970.1"/>
    </source>
</evidence>
<dbReference type="Pfam" id="PF04014">
    <property type="entry name" value="MazE_antitoxin"/>
    <property type="match status" value="1"/>
</dbReference>
<dbReference type="SMART" id="SM00966">
    <property type="entry name" value="SpoVT_AbrB"/>
    <property type="match status" value="1"/>
</dbReference>
<reference evidence="2 3" key="1">
    <citation type="submission" date="2011-10" db="EMBL/GenBank/DDBJ databases">
        <title>The Improved High-Quality Draft genome of Leptonema illini DSM 21528.</title>
        <authorList>
            <consortium name="US DOE Joint Genome Institute (JGI-PGF)"/>
            <person name="Lucas S."/>
            <person name="Copeland A."/>
            <person name="Lapidus A."/>
            <person name="Glavina del Rio T."/>
            <person name="Dalin E."/>
            <person name="Tice H."/>
            <person name="Bruce D."/>
            <person name="Goodwin L."/>
            <person name="Pitluck S."/>
            <person name="Peters L."/>
            <person name="Mikhailova N."/>
            <person name="Held B."/>
            <person name="Kyrpides N."/>
            <person name="Mavromatis K."/>
            <person name="Ivanova N."/>
            <person name="Markowitz V."/>
            <person name="Cheng J.-F."/>
            <person name="Hugenholtz P."/>
            <person name="Woyke T."/>
            <person name="Wu D."/>
            <person name="Gronow S."/>
            <person name="Wellnitz S."/>
            <person name="Brambilla E.-M."/>
            <person name="Klenk H.-P."/>
            <person name="Eisen J.A."/>
        </authorList>
    </citation>
    <scope>NUCLEOTIDE SEQUENCE [LARGE SCALE GENOMIC DNA]</scope>
    <source>
        <strain evidence="2 3">DSM 21528</strain>
    </source>
</reference>
<dbReference type="Gene3D" id="2.10.260.10">
    <property type="match status" value="1"/>
</dbReference>
<dbReference type="EMBL" id="JH597773">
    <property type="protein sequence ID" value="EHQ04970.1"/>
    <property type="molecule type" value="Genomic_DNA"/>
</dbReference>
<dbReference type="NCBIfam" id="TIGR02609">
    <property type="entry name" value="doc_partner"/>
    <property type="match status" value="1"/>
</dbReference>
<dbReference type="GO" id="GO:0003677">
    <property type="term" value="F:DNA binding"/>
    <property type="evidence" value="ECO:0007669"/>
    <property type="project" value="InterPro"/>
</dbReference>
<dbReference type="InterPro" id="IPR007159">
    <property type="entry name" value="SpoVT-AbrB_dom"/>
</dbReference>
<feature type="domain" description="SpoVT-AbrB" evidence="1">
    <location>
        <begin position="34"/>
        <end position="79"/>
    </location>
</feature>
<dbReference type="SUPFAM" id="SSF89447">
    <property type="entry name" value="AbrB/MazE/MraZ-like"/>
    <property type="match status" value="1"/>
</dbReference>
<dbReference type="InterPro" id="IPR037914">
    <property type="entry name" value="SpoVT-AbrB_sf"/>
</dbReference>